<dbReference type="AlphaFoldDB" id="A0AA39PDQ8"/>
<gene>
    <name evidence="3" type="ORF">IW261DRAFT_1467492</name>
</gene>
<dbReference type="EMBL" id="JAUEPR010000007">
    <property type="protein sequence ID" value="KAK0482380.1"/>
    <property type="molecule type" value="Genomic_DNA"/>
</dbReference>
<dbReference type="PANTHER" id="PTHR10039:SF17">
    <property type="entry name" value="FUNGAL STAND N-TERMINAL GOODBYE DOMAIN-CONTAINING PROTEIN-RELATED"/>
    <property type="match status" value="1"/>
</dbReference>
<reference evidence="3" key="1">
    <citation type="submission" date="2023-06" db="EMBL/GenBank/DDBJ databases">
        <authorList>
            <consortium name="Lawrence Berkeley National Laboratory"/>
            <person name="Ahrendt S."/>
            <person name="Sahu N."/>
            <person name="Indic B."/>
            <person name="Wong-Bajracharya J."/>
            <person name="Merenyi Z."/>
            <person name="Ke H.-M."/>
            <person name="Monk M."/>
            <person name="Kocsube S."/>
            <person name="Drula E."/>
            <person name="Lipzen A."/>
            <person name="Balint B."/>
            <person name="Henrissat B."/>
            <person name="Andreopoulos B."/>
            <person name="Martin F.M."/>
            <person name="Harder C.B."/>
            <person name="Rigling D."/>
            <person name="Ford K.L."/>
            <person name="Foster G.D."/>
            <person name="Pangilinan J."/>
            <person name="Papanicolaou A."/>
            <person name="Barry K."/>
            <person name="LaButti K."/>
            <person name="Viragh M."/>
            <person name="Koriabine M."/>
            <person name="Yan M."/>
            <person name="Riley R."/>
            <person name="Champramary S."/>
            <person name="Plett K.L."/>
            <person name="Tsai I.J."/>
            <person name="Slot J."/>
            <person name="Sipos G."/>
            <person name="Plett J."/>
            <person name="Nagy L.G."/>
            <person name="Grigoriev I.V."/>
        </authorList>
    </citation>
    <scope>NUCLEOTIDE SEQUENCE</scope>
    <source>
        <strain evidence="3">ICMP 16352</strain>
    </source>
</reference>
<evidence type="ECO:0000256" key="1">
    <source>
        <dbReference type="ARBA" id="ARBA00022737"/>
    </source>
</evidence>
<dbReference type="InterPro" id="IPR056884">
    <property type="entry name" value="NPHP3-like_N"/>
</dbReference>
<proteinExistence type="predicted"/>
<dbReference type="Proteomes" id="UP001175227">
    <property type="component" value="Unassembled WGS sequence"/>
</dbReference>
<evidence type="ECO:0000313" key="3">
    <source>
        <dbReference type="EMBL" id="KAK0482380.1"/>
    </source>
</evidence>
<dbReference type="Pfam" id="PF24883">
    <property type="entry name" value="NPHP3_N"/>
    <property type="match status" value="1"/>
</dbReference>
<keyword evidence="4" id="KW-1185">Reference proteome</keyword>
<dbReference type="InterPro" id="IPR027417">
    <property type="entry name" value="P-loop_NTPase"/>
</dbReference>
<dbReference type="Gene3D" id="3.40.50.300">
    <property type="entry name" value="P-loop containing nucleotide triphosphate hydrolases"/>
    <property type="match status" value="1"/>
</dbReference>
<organism evidence="3 4">
    <name type="scientific">Armillaria novae-zelandiae</name>
    <dbReference type="NCBI Taxonomy" id="153914"/>
    <lineage>
        <taxon>Eukaryota</taxon>
        <taxon>Fungi</taxon>
        <taxon>Dikarya</taxon>
        <taxon>Basidiomycota</taxon>
        <taxon>Agaricomycotina</taxon>
        <taxon>Agaricomycetes</taxon>
        <taxon>Agaricomycetidae</taxon>
        <taxon>Agaricales</taxon>
        <taxon>Marasmiineae</taxon>
        <taxon>Physalacriaceae</taxon>
        <taxon>Armillaria</taxon>
    </lineage>
</organism>
<evidence type="ECO:0000313" key="4">
    <source>
        <dbReference type="Proteomes" id="UP001175227"/>
    </source>
</evidence>
<protein>
    <recommendedName>
        <fullName evidence="2">Nephrocystin 3-like N-terminal domain-containing protein</fullName>
    </recommendedName>
</protein>
<dbReference type="SUPFAM" id="SSF52540">
    <property type="entry name" value="P-loop containing nucleoside triphosphate hydrolases"/>
    <property type="match status" value="1"/>
</dbReference>
<accession>A0AA39PDQ8</accession>
<evidence type="ECO:0000259" key="2">
    <source>
        <dbReference type="Pfam" id="PF24883"/>
    </source>
</evidence>
<name>A0AA39PDQ8_9AGAR</name>
<comment type="caution">
    <text evidence="3">The sequence shown here is derived from an EMBL/GenBank/DDBJ whole genome shotgun (WGS) entry which is preliminary data.</text>
</comment>
<feature type="domain" description="Nephrocystin 3-like N-terminal" evidence="2">
    <location>
        <begin position="351"/>
        <end position="501"/>
    </location>
</feature>
<sequence length="1193" mass="133663">MVKPSEIPARIKLSDVCIRATQKDHLFNGRYKIQIFIDNGKVKQGSLSTRANATEIIWLEALEIGCECSDIVFDLWRRRNIRKDIFIERFRTSATDVLCNSNSKGEAFGIVVNGDRATLSFNFILVSQNEDQISLEFIRRQLELVPHFPEKLEAVLSTLYKLKGWINPLLRVAPGGQAACDLFEQILSYFNEHQARIGKLGFIVDDLVALLKAVDTIRMENADKLEILIDTVDDILRTAREYGECLMKFGKRSTFKHLVSSALSSEMDDSIEDFRRRIARNEALLRAMLVQTTIRVEGMHFRMGEAEILANIAQLKPVPSAILHSHYAAFETCLKGTRERVIDSAIRGITSAPGAYWIPGGAGTGKSTIAASIVHELRARGVIVANFFCNRDDQQRRDPQKVIPTLAYQLAQSIPEYRSAIADAIASTNARHLPLPLQPMMQLHFFIIDAFASIEKRAVVLLIDGLDECDEKLCTSFLQSLLAVSDSAIKLAKITFVVLSRKLDSFYPLGEQFVTLVDLDGDLESNDTSKDIRRFVEAQLSVISCKYRDKDWPSQAEIDMLTTQARGMFIWADVACRFVSQPSYREELTRLTNESKVNIGIDDLYFRTLNVEFSRRPNQTGWISDYRAIMGCILCSTTPLSVRMISELLGKRQKTVEGTLSILRPVLRLGSSEDDEVHLLHASLADYLLDPGRSAHLHVDPSSAHASLAVGCLQILISGLKDIRRHIIFASASTKTTIDLIPAHVNYSCLNWASHLSLVTCQGDEAALIEASLGQFLKMCFLFWLEALSLLDRVQDGIVSLHALCVWLKKHDLLSLQALAIDSAVFLETFGYPISISTVHIYLSALPFSPKNSLIANHYRALFPVGTIPTVTNGQVSDWPDIAPVAHIGRIRHGLGEMIPSDLLAFSRDRRRVALLRGSRDLEGLGKAWVSVWDTENGCHVYGPAPLSTRQEHAKSVSFEPDDITIAVMFPYATDYWNISDWDRDVNHPLLPTRSVAIGFESESPVGPNEFHIQASDMEEVQAEPRTVTQNLAKTIPTLDSVIPDDIDHDVDVAVFEKETGWIIWDRGLCWIPPFYGNVEDPYRQHSAIVSHDTLAIGLPSDGPLIVKFAEAGTWDRLCSMEAGTLSEIIWDPICFFKLDEGALTGRYQNMLHHYMNFAYHSEDFLIKNGVNSLPNESVVQFFCEEPVSCKYA</sequence>
<keyword evidence="1" id="KW-0677">Repeat</keyword>
<dbReference type="PANTHER" id="PTHR10039">
    <property type="entry name" value="AMELOGENIN"/>
    <property type="match status" value="1"/>
</dbReference>